<feature type="transmembrane region" description="Helical" evidence="10">
    <location>
        <begin position="609"/>
        <end position="631"/>
    </location>
</feature>
<evidence type="ECO:0000256" key="9">
    <source>
        <dbReference type="ARBA" id="ARBA00023180"/>
    </source>
</evidence>
<feature type="region of interest" description="Disordered" evidence="11">
    <location>
        <begin position="926"/>
        <end position="1000"/>
    </location>
</feature>
<dbReference type="PANTHER" id="PTHR31030:SF1">
    <property type="entry name" value="PLASMA MEMBRANE FUSION PROTEIN PRM1"/>
    <property type="match status" value="1"/>
</dbReference>
<sequence>MSFPPTYPTHSFSPPLTRLQPLQPYLGSRARLSQSWLSQHFLALILIFIALVFLLSQIANLVSDAKSSLRAGCGGVEGAANVLVSLPHYMAEGVNELNQKSVKAVTNGAAEVLDLVLVGITQIILFMIDLYRSLFLCLMDLAVHGGLTLLIDATEEIDSFVTSTFQEVRSDVQSAVEVINEGLNATLGLIDDIPGDDFTIPQVTIPSLDFLSNVTLPSSILSGLTSLNDSIPTLSELRSTLDSLISTPINALRTEINSTLSNATIDISLLPVPAKDTVELCTNLNTSFLDDVGHDLAKFLKIALGLIVLLAALLVLAGALYERWEYQRFLEGVQRAREAWLMDLGHSSSAPSTSIDVREVLGDRNLLSFLSASQHPTLALYLSRFASFLRLTPSGRARAHWFGAYIFHPSALAFLALGLVGIIVVQIQLAVLEGPVKDLAQRRAGEGAGEFSTSVLSTINGKMNATSVEWAEGSNKVITALQTGINDDLFGWVNTTTEAMNSTINTFYDGITDALTDVFNGTVLEDPVLDLVYCLIGSKVTAISTALTWIHNHAHISLPLVSSSALLLSQNQTTELTSDLTNPNSTVSTTNLVDKMVETYASSLRQQRLGFIVCIVIWGIVVLMALVGLFWELKGRKWWVRRGWGGKRGGGRELWKDGRGRSMSEKGDLKPFHLRAESLNHVRADSPELLPPRALGDSPPHSATPSSSSTTWGSLLDFFKPTSPPSSDEPAHEMTATPTPSRRPFAFPLPKPPTLRLPKAHFPLPTWELPSSSYPSRTAPRRHSDEMDLRSGELVGRSYPQAGSRRVANGRTAFKGAAGRLAVVMRGMKRGGDGGGGVRKRRSAGGEKAARWARMDEGDDECDLRRPPTAPALRHPLQQPLSPPPRPTLSSTASKVPPIGVGSNLVFAEPQHPYATPSSFHLPLRDAFPPLIPSPPKRRASTYRPGSRPRPPPPAAEDEVNPFSTPFDDPDEGQRGAASGAGRSRAVNPFASPFDGVRET</sequence>
<evidence type="ECO:0000256" key="7">
    <source>
        <dbReference type="ARBA" id="ARBA00022989"/>
    </source>
</evidence>
<comment type="similarity">
    <text evidence="3 10">Belongs to the PRM1 family.</text>
</comment>
<dbReference type="InParanoid" id="A0A1Y2FCV2"/>
<dbReference type="Proteomes" id="UP000193467">
    <property type="component" value="Unassembled WGS sequence"/>
</dbReference>
<proteinExistence type="inferred from homology"/>
<keyword evidence="8 10" id="KW-0472">Membrane</keyword>
<comment type="subcellular location">
    <subcellularLocation>
        <location evidence="2 10">Cell membrane</location>
        <topology evidence="2 10">Multi-pass membrane protein</topology>
    </subcellularLocation>
</comment>
<feature type="transmembrane region" description="Helical" evidence="10">
    <location>
        <begin position="41"/>
        <end position="59"/>
    </location>
</feature>
<evidence type="ECO:0000256" key="6">
    <source>
        <dbReference type="ARBA" id="ARBA00022971"/>
    </source>
</evidence>
<evidence type="ECO:0000313" key="13">
    <source>
        <dbReference type="Proteomes" id="UP000193467"/>
    </source>
</evidence>
<comment type="caution">
    <text evidence="12">The sequence shown here is derived from an EMBL/GenBank/DDBJ whole genome shotgun (WGS) entry which is preliminary data.</text>
</comment>
<feature type="region of interest" description="Disordered" evidence="11">
    <location>
        <begin position="650"/>
        <end position="669"/>
    </location>
</feature>
<dbReference type="FunCoup" id="A0A1Y2FCV2">
    <property type="interactions" value="2"/>
</dbReference>
<feature type="compositionally biased region" description="Low complexity" evidence="11">
    <location>
        <begin position="975"/>
        <end position="986"/>
    </location>
</feature>
<evidence type="ECO:0000256" key="5">
    <source>
        <dbReference type="ARBA" id="ARBA00022692"/>
    </source>
</evidence>
<dbReference type="InterPro" id="IPR026777">
    <property type="entry name" value="PRM1"/>
</dbReference>
<gene>
    <name evidence="12" type="ORF">BCR35DRAFT_278952</name>
</gene>
<evidence type="ECO:0000256" key="2">
    <source>
        <dbReference type="ARBA" id="ARBA00004651"/>
    </source>
</evidence>
<dbReference type="EMBL" id="MCGR01000023">
    <property type="protein sequence ID" value="ORY81244.1"/>
    <property type="molecule type" value="Genomic_DNA"/>
</dbReference>
<keyword evidence="4 10" id="KW-1003">Cell membrane</keyword>
<evidence type="ECO:0000256" key="1">
    <source>
        <dbReference type="ARBA" id="ARBA00002512"/>
    </source>
</evidence>
<dbReference type="STRING" id="106004.A0A1Y2FCV2"/>
<keyword evidence="5 10" id="KW-0812">Transmembrane</keyword>
<feature type="region of interest" description="Disordered" evidence="11">
    <location>
        <begin position="828"/>
        <end position="896"/>
    </location>
</feature>
<organism evidence="12 13">
    <name type="scientific">Leucosporidium creatinivorum</name>
    <dbReference type="NCBI Taxonomy" id="106004"/>
    <lineage>
        <taxon>Eukaryota</taxon>
        <taxon>Fungi</taxon>
        <taxon>Dikarya</taxon>
        <taxon>Basidiomycota</taxon>
        <taxon>Pucciniomycotina</taxon>
        <taxon>Microbotryomycetes</taxon>
        <taxon>Leucosporidiales</taxon>
        <taxon>Leucosporidium</taxon>
    </lineage>
</organism>
<protein>
    <recommendedName>
        <fullName evidence="10">Plasma membrane fusion protein PRM1</fullName>
    </recommendedName>
</protein>
<dbReference type="PANTHER" id="PTHR31030">
    <property type="entry name" value="PLASMA MEMBRANE FUSION PROTEIN PRM1"/>
    <property type="match status" value="1"/>
</dbReference>
<comment type="function">
    <text evidence="1 10">Involved in cell fusion during mating by stabilizing the plasma membrane fusion event.</text>
</comment>
<evidence type="ECO:0000256" key="10">
    <source>
        <dbReference type="RuleBase" id="RU366035"/>
    </source>
</evidence>
<dbReference type="OrthoDB" id="10248838at2759"/>
<keyword evidence="9" id="KW-0325">Glycoprotein</keyword>
<evidence type="ECO:0000313" key="12">
    <source>
        <dbReference type="EMBL" id="ORY81244.1"/>
    </source>
</evidence>
<reference evidence="12 13" key="1">
    <citation type="submission" date="2016-07" db="EMBL/GenBank/DDBJ databases">
        <title>Pervasive Adenine N6-methylation of Active Genes in Fungi.</title>
        <authorList>
            <consortium name="DOE Joint Genome Institute"/>
            <person name="Mondo S.J."/>
            <person name="Dannebaum R.O."/>
            <person name="Kuo R.C."/>
            <person name="Labutti K."/>
            <person name="Haridas S."/>
            <person name="Kuo A."/>
            <person name="Salamov A."/>
            <person name="Ahrendt S.R."/>
            <person name="Lipzen A."/>
            <person name="Sullivan W."/>
            <person name="Andreopoulos W.B."/>
            <person name="Clum A."/>
            <person name="Lindquist E."/>
            <person name="Daum C."/>
            <person name="Ramamoorthy G.K."/>
            <person name="Gryganskyi A."/>
            <person name="Culley D."/>
            <person name="Magnuson J.K."/>
            <person name="James T.Y."/>
            <person name="O'Malley M.A."/>
            <person name="Stajich J.E."/>
            <person name="Spatafora J.W."/>
            <person name="Visel A."/>
            <person name="Grigoriev I.V."/>
        </authorList>
    </citation>
    <scope>NUCLEOTIDE SEQUENCE [LARGE SCALE GENOMIC DNA]</scope>
    <source>
        <strain evidence="12 13">62-1032</strain>
    </source>
</reference>
<name>A0A1Y2FCV2_9BASI</name>
<evidence type="ECO:0000256" key="3">
    <source>
        <dbReference type="ARBA" id="ARBA00010780"/>
    </source>
</evidence>
<dbReference type="GO" id="GO:0005886">
    <property type="term" value="C:plasma membrane"/>
    <property type="evidence" value="ECO:0007669"/>
    <property type="project" value="UniProtKB-SubCell"/>
</dbReference>
<keyword evidence="7 10" id="KW-1133">Transmembrane helix</keyword>
<feature type="transmembrane region" description="Helical" evidence="10">
    <location>
        <begin position="411"/>
        <end position="432"/>
    </location>
</feature>
<dbReference type="GO" id="GO:0032220">
    <property type="term" value="P:plasma membrane fusion involved in cytogamy"/>
    <property type="evidence" value="ECO:0007669"/>
    <property type="project" value="TreeGrafter"/>
</dbReference>
<evidence type="ECO:0000256" key="8">
    <source>
        <dbReference type="ARBA" id="ARBA00023136"/>
    </source>
</evidence>
<keyword evidence="13" id="KW-1185">Reference proteome</keyword>
<feature type="compositionally biased region" description="Low complexity" evidence="11">
    <location>
        <begin position="698"/>
        <end position="711"/>
    </location>
</feature>
<keyword evidence="6 10" id="KW-0184">Conjugation</keyword>
<feature type="region of interest" description="Disordered" evidence="11">
    <location>
        <begin position="687"/>
        <end position="749"/>
    </location>
</feature>
<evidence type="ECO:0000256" key="4">
    <source>
        <dbReference type="ARBA" id="ARBA00022475"/>
    </source>
</evidence>
<accession>A0A1Y2FCV2</accession>
<comment type="caution">
    <text evidence="10">Lacks conserved residue(s) required for the propagation of feature annotation.</text>
</comment>
<feature type="transmembrane region" description="Helical" evidence="10">
    <location>
        <begin position="302"/>
        <end position="321"/>
    </location>
</feature>
<dbReference type="GO" id="GO:0043332">
    <property type="term" value="C:mating projection tip"/>
    <property type="evidence" value="ECO:0007669"/>
    <property type="project" value="UniProtKB-UniRule"/>
</dbReference>
<dbReference type="AlphaFoldDB" id="A0A1Y2FCV2"/>
<feature type="compositionally biased region" description="Basic and acidic residues" evidence="11">
    <location>
        <begin position="844"/>
        <end position="856"/>
    </location>
</feature>
<evidence type="ECO:0000256" key="11">
    <source>
        <dbReference type="SAM" id="MobiDB-lite"/>
    </source>
</evidence>